<feature type="compositionally biased region" description="Low complexity" evidence="1">
    <location>
        <begin position="134"/>
        <end position="149"/>
    </location>
</feature>
<evidence type="ECO:0000256" key="1">
    <source>
        <dbReference type="SAM" id="MobiDB-lite"/>
    </source>
</evidence>
<dbReference type="AlphaFoldDB" id="X1EKZ6"/>
<accession>X1EKZ6</accession>
<feature type="region of interest" description="Disordered" evidence="1">
    <location>
        <begin position="122"/>
        <end position="155"/>
    </location>
</feature>
<proteinExistence type="predicted"/>
<evidence type="ECO:0000313" key="2">
    <source>
        <dbReference type="EMBL" id="GAH17819.1"/>
    </source>
</evidence>
<reference evidence="2" key="1">
    <citation type="journal article" date="2014" name="Front. Microbiol.">
        <title>High frequency of phylogenetically diverse reductive dehalogenase-homologous genes in deep subseafloor sedimentary metagenomes.</title>
        <authorList>
            <person name="Kawai M."/>
            <person name="Futagami T."/>
            <person name="Toyoda A."/>
            <person name="Takaki Y."/>
            <person name="Nishi S."/>
            <person name="Hori S."/>
            <person name="Arai W."/>
            <person name="Tsubouchi T."/>
            <person name="Morono Y."/>
            <person name="Uchiyama I."/>
            <person name="Ito T."/>
            <person name="Fujiyama A."/>
            <person name="Inagaki F."/>
            <person name="Takami H."/>
        </authorList>
    </citation>
    <scope>NUCLEOTIDE SEQUENCE</scope>
    <source>
        <strain evidence="2">Expedition CK06-06</strain>
    </source>
</reference>
<gene>
    <name evidence="2" type="ORF">S01H4_53304</name>
</gene>
<protein>
    <submittedName>
        <fullName evidence="2">Uncharacterized protein</fullName>
    </submittedName>
</protein>
<feature type="non-terminal residue" evidence="2">
    <location>
        <position position="155"/>
    </location>
</feature>
<sequence length="155" mass="17357">MEVYRIKGWREHFETAKTLEYNRCQRITFTNRLNNIQRKRLLKSKDGPGFLAVWFSVCQYHSSQSKPRNGYLTENGEPEGMPLTTADIADLVGLPPTLVKGALERLSEPDIGWMEKIPVEVGVPGDQPETAVASQSSSLSTPLHSTLKSSLEEKP</sequence>
<name>X1EKZ6_9ZZZZ</name>
<comment type="caution">
    <text evidence="2">The sequence shown here is derived from an EMBL/GenBank/DDBJ whole genome shotgun (WGS) entry which is preliminary data.</text>
</comment>
<organism evidence="2">
    <name type="scientific">marine sediment metagenome</name>
    <dbReference type="NCBI Taxonomy" id="412755"/>
    <lineage>
        <taxon>unclassified sequences</taxon>
        <taxon>metagenomes</taxon>
        <taxon>ecological metagenomes</taxon>
    </lineage>
</organism>
<dbReference type="EMBL" id="BART01030554">
    <property type="protein sequence ID" value="GAH17819.1"/>
    <property type="molecule type" value="Genomic_DNA"/>
</dbReference>